<keyword evidence="2" id="KW-0396">Initiation factor</keyword>
<sequence length="98" mass="11335">EIKNNLKKTAVRFEREDNEEKNRASQEVVEKRRKIMAAFDVIRQRNLKRIAAQKDLRVSLRGGVDTDNAKEQELVEEQIMVALDTQKTLAPLGEDELD</sequence>
<dbReference type="GO" id="GO:0031369">
    <property type="term" value="F:translation initiation factor binding"/>
    <property type="evidence" value="ECO:0007669"/>
    <property type="project" value="InterPro"/>
</dbReference>
<comment type="caution">
    <text evidence="5">The sequence shown here is derived from an EMBL/GenBank/DDBJ whole genome shotgun (WGS) entry which is preliminary data.</text>
</comment>
<dbReference type="STRING" id="29170.A0A368FH88"/>
<name>A0A368FH88_ANCCA</name>
<evidence type="ECO:0000256" key="4">
    <source>
        <dbReference type="ARBA" id="ARBA00022917"/>
    </source>
</evidence>
<keyword evidence="3" id="KW-0694">RNA-binding</keyword>
<dbReference type="EMBL" id="JOJR01001259">
    <property type="protein sequence ID" value="RCN31601.1"/>
    <property type="molecule type" value="Genomic_DNA"/>
</dbReference>
<dbReference type="GO" id="GO:0003723">
    <property type="term" value="F:RNA binding"/>
    <property type="evidence" value="ECO:0007669"/>
    <property type="project" value="UniProtKB-KW"/>
</dbReference>
<accession>A0A368FH88</accession>
<evidence type="ECO:0000313" key="6">
    <source>
        <dbReference type="Proteomes" id="UP000252519"/>
    </source>
</evidence>
<feature type="non-terminal residue" evidence="5">
    <location>
        <position position="1"/>
    </location>
</feature>
<dbReference type="PANTHER" id="PTHR14068">
    <property type="entry name" value="EUKARYOTIC TRANSLATION INITIATION FACTOR 3 EIF3 -RELATED"/>
    <property type="match status" value="1"/>
</dbReference>
<evidence type="ECO:0000313" key="5">
    <source>
        <dbReference type="EMBL" id="RCN31601.1"/>
    </source>
</evidence>
<protein>
    <submittedName>
        <fullName evidence="5">Uncharacterized protein</fullName>
    </submittedName>
</protein>
<evidence type="ECO:0000256" key="3">
    <source>
        <dbReference type="ARBA" id="ARBA00022884"/>
    </source>
</evidence>
<dbReference type="GO" id="GO:0003743">
    <property type="term" value="F:translation initiation factor activity"/>
    <property type="evidence" value="ECO:0007669"/>
    <property type="project" value="UniProtKB-KW"/>
</dbReference>
<evidence type="ECO:0000256" key="1">
    <source>
        <dbReference type="ARBA" id="ARBA00022490"/>
    </source>
</evidence>
<dbReference type="GO" id="GO:0005852">
    <property type="term" value="C:eukaryotic translation initiation factor 3 complex"/>
    <property type="evidence" value="ECO:0007669"/>
    <property type="project" value="InterPro"/>
</dbReference>
<dbReference type="Proteomes" id="UP000252519">
    <property type="component" value="Unassembled WGS sequence"/>
</dbReference>
<gene>
    <name evidence="5" type="ORF">ANCCAN_22606</name>
</gene>
<keyword evidence="1" id="KW-0963">Cytoplasm</keyword>
<reference evidence="5 6" key="1">
    <citation type="submission" date="2014-10" db="EMBL/GenBank/DDBJ databases">
        <title>Draft genome of the hookworm Ancylostoma caninum.</title>
        <authorList>
            <person name="Mitreva M."/>
        </authorList>
    </citation>
    <scope>NUCLEOTIDE SEQUENCE [LARGE SCALE GENOMIC DNA]</scope>
    <source>
        <strain evidence="5 6">Baltimore</strain>
    </source>
</reference>
<organism evidence="5 6">
    <name type="scientific">Ancylostoma caninum</name>
    <name type="common">Dog hookworm</name>
    <dbReference type="NCBI Taxonomy" id="29170"/>
    <lineage>
        <taxon>Eukaryota</taxon>
        <taxon>Metazoa</taxon>
        <taxon>Ecdysozoa</taxon>
        <taxon>Nematoda</taxon>
        <taxon>Chromadorea</taxon>
        <taxon>Rhabditida</taxon>
        <taxon>Rhabditina</taxon>
        <taxon>Rhabditomorpha</taxon>
        <taxon>Strongyloidea</taxon>
        <taxon>Ancylostomatidae</taxon>
        <taxon>Ancylostomatinae</taxon>
        <taxon>Ancylostoma</taxon>
    </lineage>
</organism>
<dbReference type="InterPro" id="IPR011400">
    <property type="entry name" value="EIF3B"/>
</dbReference>
<evidence type="ECO:0000256" key="2">
    <source>
        <dbReference type="ARBA" id="ARBA00022540"/>
    </source>
</evidence>
<keyword evidence="6" id="KW-1185">Reference proteome</keyword>
<dbReference type="AlphaFoldDB" id="A0A368FH88"/>
<proteinExistence type="predicted"/>
<dbReference type="OrthoDB" id="10250414at2759"/>
<keyword evidence="4" id="KW-0648">Protein biosynthesis</keyword>
<dbReference type="PANTHER" id="PTHR14068:SF0">
    <property type="entry name" value="EUKARYOTIC TRANSLATION INITIATION FACTOR 3 SUBUNIT B"/>
    <property type="match status" value="1"/>
</dbReference>